<dbReference type="SMR" id="A0A482XFX5"/>
<dbReference type="Proteomes" id="UP000291343">
    <property type="component" value="Unassembled WGS sequence"/>
</dbReference>
<keyword evidence="4" id="KW-1185">Reference proteome</keyword>
<dbReference type="PRINTS" id="PR00081">
    <property type="entry name" value="GDHRDH"/>
</dbReference>
<evidence type="ECO:0000256" key="1">
    <source>
        <dbReference type="ARBA" id="ARBA00023002"/>
    </source>
</evidence>
<dbReference type="Pfam" id="PF00106">
    <property type="entry name" value="adh_short"/>
    <property type="match status" value="1"/>
</dbReference>
<sequence length="324" mass="36222">MSMIAAYIIFPVVLALGIVRKYRQSQWGTCTDFRSLQGKVFVVTGANSGLGKETVKGLAQREARVILACRNIDNAKAVISEIRRSISTGELIPMTLDLASLKSVENFAESLIRDFPEIHALINNAGVSVPVADGEKTADGFEINFGVNHLGHFLLTNRLLPTLKNSAPSRIVIVSSLLHERGTIDFDNLNGEKGWPKKRMNPAYSNSKLANAYFCVELASRLKKDDVSNVDVVAVCPGFCYTQLFRYSNIRWWQYILFAPIAFFFMRSAKQGAQNILHCAVSDEILGKSGEFFRDCKPYKSKHNFDPQVSIKLWETSEQMVSKK</sequence>
<organism evidence="3 4">
    <name type="scientific">Laodelphax striatellus</name>
    <name type="common">Small brown planthopper</name>
    <name type="synonym">Delphax striatella</name>
    <dbReference type="NCBI Taxonomy" id="195883"/>
    <lineage>
        <taxon>Eukaryota</taxon>
        <taxon>Metazoa</taxon>
        <taxon>Ecdysozoa</taxon>
        <taxon>Arthropoda</taxon>
        <taxon>Hexapoda</taxon>
        <taxon>Insecta</taxon>
        <taxon>Pterygota</taxon>
        <taxon>Neoptera</taxon>
        <taxon>Paraneoptera</taxon>
        <taxon>Hemiptera</taxon>
        <taxon>Auchenorrhyncha</taxon>
        <taxon>Fulgoroidea</taxon>
        <taxon>Delphacidae</taxon>
        <taxon>Criomorphinae</taxon>
        <taxon>Laodelphax</taxon>
    </lineage>
</organism>
<comment type="caution">
    <text evidence="3">The sequence shown here is derived from an EMBL/GenBank/DDBJ whole genome shotgun (WGS) entry which is preliminary data.</text>
</comment>
<dbReference type="InterPro" id="IPR036291">
    <property type="entry name" value="NAD(P)-bd_dom_sf"/>
</dbReference>
<feature type="signal peptide" evidence="2">
    <location>
        <begin position="1"/>
        <end position="15"/>
    </location>
</feature>
<dbReference type="GO" id="GO:0016491">
    <property type="term" value="F:oxidoreductase activity"/>
    <property type="evidence" value="ECO:0007669"/>
    <property type="project" value="UniProtKB-KW"/>
</dbReference>
<dbReference type="PANTHER" id="PTHR43157:SF31">
    <property type="entry name" value="PHOSPHATIDYLINOSITOL-GLYCAN BIOSYNTHESIS CLASS F PROTEIN"/>
    <property type="match status" value="1"/>
</dbReference>
<dbReference type="AlphaFoldDB" id="A0A482XFX5"/>
<keyword evidence="1" id="KW-0560">Oxidoreductase</keyword>
<dbReference type="InterPro" id="IPR002347">
    <property type="entry name" value="SDR_fam"/>
</dbReference>
<evidence type="ECO:0000256" key="2">
    <source>
        <dbReference type="SAM" id="SignalP"/>
    </source>
</evidence>
<dbReference type="OrthoDB" id="191139at2759"/>
<proteinExistence type="predicted"/>
<dbReference type="Gene3D" id="3.40.50.720">
    <property type="entry name" value="NAD(P)-binding Rossmann-like Domain"/>
    <property type="match status" value="1"/>
</dbReference>
<dbReference type="STRING" id="195883.A0A482XFX5"/>
<dbReference type="PANTHER" id="PTHR43157">
    <property type="entry name" value="PHOSPHATIDYLINOSITOL-GLYCAN BIOSYNTHESIS CLASS F PROTEIN-RELATED"/>
    <property type="match status" value="1"/>
</dbReference>
<name>A0A482XFX5_LAOST</name>
<dbReference type="EMBL" id="QKKF02011155">
    <property type="protein sequence ID" value="RZF44271.1"/>
    <property type="molecule type" value="Genomic_DNA"/>
</dbReference>
<keyword evidence="2" id="KW-0732">Signal</keyword>
<reference evidence="3 4" key="1">
    <citation type="journal article" date="2017" name="Gigascience">
        <title>Genome sequence of the small brown planthopper, Laodelphax striatellus.</title>
        <authorList>
            <person name="Zhu J."/>
            <person name="Jiang F."/>
            <person name="Wang X."/>
            <person name="Yang P."/>
            <person name="Bao Y."/>
            <person name="Zhao W."/>
            <person name="Wang W."/>
            <person name="Lu H."/>
            <person name="Wang Q."/>
            <person name="Cui N."/>
            <person name="Li J."/>
            <person name="Chen X."/>
            <person name="Luo L."/>
            <person name="Yu J."/>
            <person name="Kang L."/>
            <person name="Cui F."/>
        </authorList>
    </citation>
    <scope>NUCLEOTIDE SEQUENCE [LARGE SCALE GENOMIC DNA]</scope>
    <source>
        <strain evidence="3">Lst14</strain>
    </source>
</reference>
<gene>
    <name evidence="3" type="ORF">LSTR_LSTR006821</name>
</gene>
<evidence type="ECO:0000313" key="3">
    <source>
        <dbReference type="EMBL" id="RZF44271.1"/>
    </source>
</evidence>
<dbReference type="CDD" id="cd05327">
    <property type="entry name" value="retinol-DH_like_SDR_c_like"/>
    <property type="match status" value="1"/>
</dbReference>
<evidence type="ECO:0000313" key="4">
    <source>
        <dbReference type="Proteomes" id="UP000291343"/>
    </source>
</evidence>
<dbReference type="SUPFAM" id="SSF51735">
    <property type="entry name" value="NAD(P)-binding Rossmann-fold domains"/>
    <property type="match status" value="1"/>
</dbReference>
<feature type="chain" id="PRO_5019763915" evidence="2">
    <location>
        <begin position="16"/>
        <end position="324"/>
    </location>
</feature>
<dbReference type="InParanoid" id="A0A482XFX5"/>
<accession>A0A482XFX5</accession>
<protein>
    <submittedName>
        <fullName evidence="3">Uncharacterized protein</fullName>
    </submittedName>
</protein>